<dbReference type="PANTHER" id="PTHR39611:SF2">
    <property type="entry name" value="HYDROXYPROLINE-RICH GLYCOPROTEIN DZ-HRGP"/>
    <property type="match status" value="1"/>
</dbReference>
<dbReference type="Proteomes" id="UP000606974">
    <property type="component" value="Unassembled WGS sequence"/>
</dbReference>
<organism evidence="3 4">
    <name type="scientific">Endocarpon pusillum</name>
    <dbReference type="NCBI Taxonomy" id="364733"/>
    <lineage>
        <taxon>Eukaryota</taxon>
        <taxon>Fungi</taxon>
        <taxon>Dikarya</taxon>
        <taxon>Ascomycota</taxon>
        <taxon>Pezizomycotina</taxon>
        <taxon>Eurotiomycetes</taxon>
        <taxon>Chaetothyriomycetidae</taxon>
        <taxon>Verrucariales</taxon>
        <taxon>Verrucariaceae</taxon>
        <taxon>Endocarpon</taxon>
    </lineage>
</organism>
<feature type="compositionally biased region" description="Polar residues" evidence="1">
    <location>
        <begin position="252"/>
        <end position="268"/>
    </location>
</feature>
<evidence type="ECO:0000259" key="2">
    <source>
        <dbReference type="Pfam" id="PF24355"/>
    </source>
</evidence>
<evidence type="ECO:0000256" key="1">
    <source>
        <dbReference type="SAM" id="MobiDB-lite"/>
    </source>
</evidence>
<sequence>MSATHNNGGNYWGYLINHEAKSAAPLLFQLCDGLTKIIAQLLPGPDTELTPQRLSAFYQSVGGSDFVFRELGYPGLSLMYKTLGCFHSLQPTANPFEPPSVPCLLPAGFVRWQTIQLLLHPDEHVQCLQKAVEIYDIPKPGGGIFPKTIPRDSFPLKPDEAMEKWHNLVLEKLDEGQHRRLKNSPYCSPYEAPDRGEGYFARSPHGGRTSRPPRTEIQDSSHLFPTSSRSRRRSSVPPVPSPIHNPEHSDNYHWSSDQAYSAPNSAIPQSPRHRPANSSASQRPVSQSHHHATTSYNSNTASAKSFSLNFENFHIPFISSPFSSKKSREKSSASAARTRVRPRSPSRYEAVSTGSEASSEDSIPRGSRYDRERRRSSLAPPTDYNPYQRRHSHDASYLASPKHMSAFPPPSPRGQADQNHSRHSHVPAAGQVPGPFREDLSNNGPGASSAPDVPNNAYVNPKLRIIDPVGRDGSNERGRVHRTSGGATLLERRAVSAERGSRSNDRRGGVGMDWYGEVDQDRLNLRGEGSPLRVNTVSGSGNRRVRNPEVRSAGIPNQRRAPPMGLSGGGRR</sequence>
<feature type="region of interest" description="Disordered" evidence="1">
    <location>
        <begin position="319"/>
        <end position="458"/>
    </location>
</feature>
<protein>
    <recommendedName>
        <fullName evidence="2">DUF7514 domain-containing protein</fullName>
    </recommendedName>
</protein>
<gene>
    <name evidence="3" type="ORF">GJ744_000862</name>
</gene>
<dbReference type="AlphaFoldDB" id="A0A8H7ATA2"/>
<feature type="domain" description="DUF7514" evidence="2">
    <location>
        <begin position="14"/>
        <end position="168"/>
    </location>
</feature>
<dbReference type="PANTHER" id="PTHR39611">
    <property type="entry name" value="HYDROXYPROLINE-RICH GLYCOPROTEIN DZ-HRGP-RELATED"/>
    <property type="match status" value="1"/>
</dbReference>
<feature type="compositionally biased region" description="Polar residues" evidence="1">
    <location>
        <begin position="276"/>
        <end position="298"/>
    </location>
</feature>
<dbReference type="EMBL" id="JAACFV010000011">
    <property type="protein sequence ID" value="KAF7512601.1"/>
    <property type="molecule type" value="Genomic_DNA"/>
</dbReference>
<proteinExistence type="predicted"/>
<dbReference type="OrthoDB" id="5420895at2759"/>
<feature type="region of interest" description="Disordered" evidence="1">
    <location>
        <begin position="494"/>
        <end position="572"/>
    </location>
</feature>
<comment type="caution">
    <text evidence="3">The sequence shown here is derived from an EMBL/GenBank/DDBJ whole genome shotgun (WGS) entry which is preliminary data.</text>
</comment>
<keyword evidence="4" id="KW-1185">Reference proteome</keyword>
<evidence type="ECO:0000313" key="3">
    <source>
        <dbReference type="EMBL" id="KAF7512601.1"/>
    </source>
</evidence>
<dbReference type="InterPro" id="IPR055936">
    <property type="entry name" value="DUF7514"/>
</dbReference>
<feature type="compositionally biased region" description="Basic and acidic residues" evidence="1">
    <location>
        <begin position="494"/>
        <end position="508"/>
    </location>
</feature>
<reference evidence="3" key="1">
    <citation type="submission" date="2020-02" db="EMBL/GenBank/DDBJ databases">
        <authorList>
            <person name="Palmer J.M."/>
        </authorList>
    </citation>
    <scope>NUCLEOTIDE SEQUENCE</scope>
    <source>
        <strain evidence="3">EPUS1.4</strain>
        <tissue evidence="3">Thallus</tissue>
    </source>
</reference>
<evidence type="ECO:0000313" key="4">
    <source>
        <dbReference type="Proteomes" id="UP000606974"/>
    </source>
</evidence>
<name>A0A8H7ATA2_9EURO</name>
<dbReference type="Pfam" id="PF24355">
    <property type="entry name" value="DUF7514"/>
    <property type="match status" value="1"/>
</dbReference>
<feature type="compositionally biased region" description="Polar residues" evidence="1">
    <location>
        <begin position="352"/>
        <end position="361"/>
    </location>
</feature>
<accession>A0A8H7ATA2</accession>
<feature type="region of interest" description="Disordered" evidence="1">
    <location>
        <begin position="180"/>
        <end position="298"/>
    </location>
</feature>